<sequence>MINTLSKQVCVCCIWSFISSSYICEVYNFTALIVGNLIQYLKQLKENLYEFHLRHSFSKQYPEFDAEINAQGLD</sequence>
<reference evidence="1 2" key="1">
    <citation type="journal article" date="2018" name="Sci. Rep.">
        <title>Genomic signatures of local adaptation to the degree of environmental predictability in rotifers.</title>
        <authorList>
            <person name="Franch-Gras L."/>
            <person name="Hahn C."/>
            <person name="Garcia-Roger E.M."/>
            <person name="Carmona M.J."/>
            <person name="Serra M."/>
            <person name="Gomez A."/>
        </authorList>
    </citation>
    <scope>NUCLEOTIDE SEQUENCE [LARGE SCALE GENOMIC DNA]</scope>
    <source>
        <strain evidence="1">HYR1</strain>
    </source>
</reference>
<accession>A0A3M7SMY5</accession>
<keyword evidence="2" id="KW-1185">Reference proteome</keyword>
<dbReference type="Proteomes" id="UP000276133">
    <property type="component" value="Unassembled WGS sequence"/>
</dbReference>
<evidence type="ECO:0000313" key="2">
    <source>
        <dbReference type="Proteomes" id="UP000276133"/>
    </source>
</evidence>
<comment type="caution">
    <text evidence="1">The sequence shown here is derived from an EMBL/GenBank/DDBJ whole genome shotgun (WGS) entry which is preliminary data.</text>
</comment>
<name>A0A3M7SMY5_BRAPC</name>
<organism evidence="1 2">
    <name type="scientific">Brachionus plicatilis</name>
    <name type="common">Marine rotifer</name>
    <name type="synonym">Brachionus muelleri</name>
    <dbReference type="NCBI Taxonomy" id="10195"/>
    <lineage>
        <taxon>Eukaryota</taxon>
        <taxon>Metazoa</taxon>
        <taxon>Spiralia</taxon>
        <taxon>Gnathifera</taxon>
        <taxon>Rotifera</taxon>
        <taxon>Eurotatoria</taxon>
        <taxon>Monogononta</taxon>
        <taxon>Pseudotrocha</taxon>
        <taxon>Ploima</taxon>
        <taxon>Brachionidae</taxon>
        <taxon>Brachionus</taxon>
    </lineage>
</organism>
<protein>
    <submittedName>
        <fullName evidence="1">Uncharacterized protein</fullName>
    </submittedName>
</protein>
<gene>
    <name evidence="1" type="ORF">BpHYR1_046221</name>
</gene>
<proteinExistence type="predicted"/>
<dbReference type="EMBL" id="REGN01001096">
    <property type="protein sequence ID" value="RNA37096.1"/>
    <property type="molecule type" value="Genomic_DNA"/>
</dbReference>
<evidence type="ECO:0000313" key="1">
    <source>
        <dbReference type="EMBL" id="RNA37096.1"/>
    </source>
</evidence>
<dbReference type="AlphaFoldDB" id="A0A3M7SMY5"/>